<evidence type="ECO:0000259" key="8">
    <source>
        <dbReference type="PROSITE" id="PS50026"/>
    </source>
</evidence>
<dbReference type="InterPro" id="IPR051586">
    <property type="entry name" value="PKC-binding_NELL"/>
</dbReference>
<dbReference type="FunFam" id="2.10.25.10:FF:000038">
    <property type="entry name" value="Fibrillin 2"/>
    <property type="match status" value="2"/>
</dbReference>
<reference evidence="10" key="1">
    <citation type="journal article" date="2023" name="Insect Mol. Biol.">
        <title>Genome sequencing provides insights into the evolution of gene families encoding plant cell wall-degrading enzymes in longhorned beetles.</title>
        <authorList>
            <person name="Shin N.R."/>
            <person name="Okamura Y."/>
            <person name="Kirsch R."/>
            <person name="Pauchet Y."/>
        </authorList>
    </citation>
    <scope>NUCLEOTIDE SEQUENCE</scope>
    <source>
        <strain evidence="10">AMC_N1</strain>
    </source>
</reference>
<keyword evidence="5" id="KW-0325">Glycoprotein</keyword>
<keyword evidence="2" id="KW-0732">Signal</keyword>
<feature type="coiled-coil region" evidence="7">
    <location>
        <begin position="57"/>
        <end position="84"/>
    </location>
</feature>
<dbReference type="PANTHER" id="PTHR24042:SF5">
    <property type="entry name" value="EGF-LIKE CALCIUM-BINDING DOMAIN-CONTAINING PROTEIN"/>
    <property type="match status" value="1"/>
</dbReference>
<evidence type="ECO:0000256" key="1">
    <source>
        <dbReference type="ARBA" id="ARBA00022536"/>
    </source>
</evidence>
<dbReference type="GO" id="GO:0005509">
    <property type="term" value="F:calcium ion binding"/>
    <property type="evidence" value="ECO:0007669"/>
    <property type="project" value="InterPro"/>
</dbReference>
<keyword evidence="3" id="KW-0677">Repeat</keyword>
<dbReference type="SMART" id="SM00214">
    <property type="entry name" value="VWC"/>
    <property type="match status" value="4"/>
</dbReference>
<dbReference type="Gene3D" id="2.10.25.10">
    <property type="entry name" value="Laminin"/>
    <property type="match status" value="6"/>
</dbReference>
<feature type="domain" description="EGF-like" evidence="8">
    <location>
        <begin position="209"/>
        <end position="248"/>
    </location>
</feature>
<dbReference type="SUPFAM" id="SSF57603">
    <property type="entry name" value="FnI-like domain"/>
    <property type="match status" value="3"/>
</dbReference>
<feature type="domain" description="EGF-like" evidence="8">
    <location>
        <begin position="435"/>
        <end position="469"/>
    </location>
</feature>
<evidence type="ECO:0000256" key="3">
    <source>
        <dbReference type="ARBA" id="ARBA00022737"/>
    </source>
</evidence>
<dbReference type="PROSITE" id="PS00010">
    <property type="entry name" value="ASX_HYDROXYL"/>
    <property type="match status" value="5"/>
</dbReference>
<dbReference type="InterPro" id="IPR013111">
    <property type="entry name" value="EGF_extracell"/>
</dbReference>
<accession>A0AAV8Y8S6</accession>
<dbReference type="PROSITE" id="PS01187">
    <property type="entry name" value="EGF_CA"/>
    <property type="match status" value="3"/>
</dbReference>
<dbReference type="PROSITE" id="PS50026">
    <property type="entry name" value="EGF_3"/>
    <property type="match status" value="6"/>
</dbReference>
<dbReference type="SMART" id="SM00179">
    <property type="entry name" value="EGF_CA"/>
    <property type="match status" value="5"/>
</dbReference>
<dbReference type="CDD" id="cd00054">
    <property type="entry name" value="EGF_CA"/>
    <property type="match status" value="5"/>
</dbReference>
<dbReference type="PROSITE" id="PS50184">
    <property type="entry name" value="VWFC_2"/>
    <property type="match status" value="3"/>
</dbReference>
<evidence type="ECO:0000256" key="5">
    <source>
        <dbReference type="ARBA" id="ARBA00023180"/>
    </source>
</evidence>
<feature type="domain" description="VWFC" evidence="9">
    <location>
        <begin position="145"/>
        <end position="208"/>
    </location>
</feature>
<dbReference type="InterPro" id="IPR009030">
    <property type="entry name" value="Growth_fac_rcpt_cys_sf"/>
</dbReference>
<dbReference type="GO" id="GO:0005615">
    <property type="term" value="C:extracellular space"/>
    <property type="evidence" value="ECO:0007669"/>
    <property type="project" value="TreeGrafter"/>
</dbReference>
<dbReference type="EMBL" id="JAPWTK010000168">
    <property type="protein sequence ID" value="KAJ8947183.1"/>
    <property type="molecule type" value="Genomic_DNA"/>
</dbReference>
<feature type="domain" description="EGF-like" evidence="8">
    <location>
        <begin position="269"/>
        <end position="314"/>
    </location>
</feature>
<dbReference type="InterPro" id="IPR001007">
    <property type="entry name" value="VWF_dom"/>
</dbReference>
<evidence type="ECO:0000256" key="4">
    <source>
        <dbReference type="ARBA" id="ARBA00023157"/>
    </source>
</evidence>
<dbReference type="Pfam" id="PF00093">
    <property type="entry name" value="VWC"/>
    <property type="match status" value="3"/>
</dbReference>
<keyword evidence="1 6" id="KW-0245">EGF-like domain</keyword>
<dbReference type="Gene3D" id="6.20.200.20">
    <property type="match status" value="2"/>
</dbReference>
<keyword evidence="4 6" id="KW-1015">Disulfide bond</keyword>
<organism evidence="10 11">
    <name type="scientific">Aromia moschata</name>
    <dbReference type="NCBI Taxonomy" id="1265417"/>
    <lineage>
        <taxon>Eukaryota</taxon>
        <taxon>Metazoa</taxon>
        <taxon>Ecdysozoa</taxon>
        <taxon>Arthropoda</taxon>
        <taxon>Hexapoda</taxon>
        <taxon>Insecta</taxon>
        <taxon>Pterygota</taxon>
        <taxon>Neoptera</taxon>
        <taxon>Endopterygota</taxon>
        <taxon>Coleoptera</taxon>
        <taxon>Polyphaga</taxon>
        <taxon>Cucujiformia</taxon>
        <taxon>Chrysomeloidea</taxon>
        <taxon>Cerambycidae</taxon>
        <taxon>Cerambycinae</taxon>
        <taxon>Callichromatini</taxon>
        <taxon>Aromia</taxon>
    </lineage>
</organism>
<feature type="domain" description="VWFC" evidence="9">
    <location>
        <begin position="534"/>
        <end position="593"/>
    </location>
</feature>
<evidence type="ECO:0000313" key="10">
    <source>
        <dbReference type="EMBL" id="KAJ8947183.1"/>
    </source>
</evidence>
<comment type="caution">
    <text evidence="6">Lacks conserved residue(s) required for the propagation of feature annotation.</text>
</comment>
<evidence type="ECO:0000256" key="6">
    <source>
        <dbReference type="PROSITE-ProRule" id="PRU00076"/>
    </source>
</evidence>
<dbReference type="PROSITE" id="PS01186">
    <property type="entry name" value="EGF_2"/>
    <property type="match status" value="4"/>
</dbReference>
<feature type="domain" description="EGF-like" evidence="8">
    <location>
        <begin position="315"/>
        <end position="355"/>
    </location>
</feature>
<dbReference type="SUPFAM" id="SSF57184">
    <property type="entry name" value="Growth factor receptor domain"/>
    <property type="match status" value="1"/>
</dbReference>
<feature type="domain" description="VWFC" evidence="9">
    <location>
        <begin position="88"/>
        <end position="144"/>
    </location>
</feature>
<feature type="domain" description="EGF-like" evidence="8">
    <location>
        <begin position="388"/>
        <end position="426"/>
    </location>
</feature>
<dbReference type="Pfam" id="PF07974">
    <property type="entry name" value="EGF_2"/>
    <property type="match status" value="1"/>
</dbReference>
<dbReference type="Pfam" id="PF12947">
    <property type="entry name" value="EGF_3"/>
    <property type="match status" value="2"/>
</dbReference>
<dbReference type="AlphaFoldDB" id="A0AAV8Y8S6"/>
<dbReference type="Pfam" id="PF07645">
    <property type="entry name" value="EGF_CA"/>
    <property type="match status" value="3"/>
</dbReference>
<feature type="domain" description="EGF-like" evidence="8">
    <location>
        <begin position="356"/>
        <end position="386"/>
    </location>
</feature>
<evidence type="ECO:0000313" key="11">
    <source>
        <dbReference type="Proteomes" id="UP001162162"/>
    </source>
</evidence>
<dbReference type="GO" id="GO:0008201">
    <property type="term" value="F:heparin binding"/>
    <property type="evidence" value="ECO:0007669"/>
    <property type="project" value="TreeGrafter"/>
</dbReference>
<comment type="caution">
    <text evidence="10">The sequence shown here is derived from an EMBL/GenBank/DDBJ whole genome shotgun (WGS) entry which is preliminary data.</text>
</comment>
<dbReference type="Proteomes" id="UP001162162">
    <property type="component" value="Unassembled WGS sequence"/>
</dbReference>
<dbReference type="InterPro" id="IPR018097">
    <property type="entry name" value="EGF_Ca-bd_CS"/>
</dbReference>
<dbReference type="InterPro" id="IPR049883">
    <property type="entry name" value="NOTCH1_EGF-like"/>
</dbReference>
<dbReference type="InterPro" id="IPR024731">
    <property type="entry name" value="NELL2-like_EGF"/>
</dbReference>
<sequence>MRHKGILKETLVYSVLLQGAMQDVRLIGGPHGYLSSCPHLDSTCPTCGQFFMLQNTVQELTRHLQELSERLVAAERRIGKVEECDCQKSCQVNGTVHGDGATWQIGCDLCACVHGEVQCRPVECPETECKHPVNVSGECCKRCLRRCYFAKNSYDHGETVSFKKCSECKCDDGSMQCITIDPEKSCPKLKCPKEQQFSVADQCCDFCPGVDYCAKGHYCHSNATCLNLQTTYTCQCDQGFRGDGRKCTEVDVVRICARSHPTDTPDLVDIDECEREGGLEGHHCNQNTRCVNTIGSYVCECLPGYRQVDKFNCIEWDECSSGNHSCDVNAECTNTAGSYKCQCKPGYTGNGYTCEPICEERCQNGGVCRRPNKCACPNGYTGPSCEKDLDECATNSHRCTNTSVCVNMIGWYYCQCKDGYQNPYGDNKLGTKCLDINECNSDLHTCHPSAQCINTDGGFRCECSRSNCKLSCMFEDTEIPHGVSISPKKDPCETCTCDRGVIKCEKTKVSKIICNCSLPGSDQNPCCPQCNLKHACRHQELPKVILKHGEQWSYQCQTCECLYGDVDCSEMKCPPLSCPNPVRNSVDCCPHCAEDPCASGGNASTPGEQCTFSGVIYESGAHFVDPKDPCTACNCKVCGFLRN</sequence>
<dbReference type="InterPro" id="IPR001881">
    <property type="entry name" value="EGF-like_Ca-bd_dom"/>
</dbReference>
<dbReference type="PANTHER" id="PTHR24042">
    <property type="entry name" value="NEL HOMOLOG"/>
    <property type="match status" value="1"/>
</dbReference>
<dbReference type="PROSITE" id="PS01208">
    <property type="entry name" value="VWFC_1"/>
    <property type="match status" value="2"/>
</dbReference>
<dbReference type="SUPFAM" id="SSF57196">
    <property type="entry name" value="EGF/Laminin"/>
    <property type="match status" value="3"/>
</dbReference>
<keyword evidence="7" id="KW-0175">Coiled coil</keyword>
<proteinExistence type="predicted"/>
<dbReference type="InterPro" id="IPR000152">
    <property type="entry name" value="EGF-type_Asp/Asn_hydroxyl_site"/>
</dbReference>
<feature type="disulfide bond" evidence="6">
    <location>
        <begin position="358"/>
        <end position="368"/>
    </location>
</feature>
<keyword evidence="11" id="KW-1185">Reference proteome</keyword>
<name>A0AAV8Y8S6_9CUCU</name>
<dbReference type="SMART" id="SM00181">
    <property type="entry name" value="EGF"/>
    <property type="match status" value="6"/>
</dbReference>
<evidence type="ECO:0000256" key="2">
    <source>
        <dbReference type="ARBA" id="ARBA00022729"/>
    </source>
</evidence>
<dbReference type="InterPro" id="IPR000742">
    <property type="entry name" value="EGF"/>
</dbReference>
<dbReference type="FunFam" id="2.10.25.10:FF:000005">
    <property type="entry name" value="Fibrillin 2"/>
    <property type="match status" value="1"/>
</dbReference>
<dbReference type="Gene3D" id="2.10.70.10">
    <property type="entry name" value="Complement Module, domain 1"/>
    <property type="match status" value="1"/>
</dbReference>
<gene>
    <name evidence="10" type="ORF">NQ318_015529</name>
</gene>
<evidence type="ECO:0000256" key="7">
    <source>
        <dbReference type="SAM" id="Coils"/>
    </source>
</evidence>
<protein>
    <submittedName>
        <fullName evidence="10">Uncharacterized protein</fullName>
    </submittedName>
</protein>
<evidence type="ECO:0000259" key="9">
    <source>
        <dbReference type="PROSITE" id="PS50184"/>
    </source>
</evidence>
<feature type="disulfide bond" evidence="6">
    <location>
        <begin position="376"/>
        <end position="385"/>
    </location>
</feature>
<dbReference type="PROSITE" id="PS00022">
    <property type="entry name" value="EGF_1"/>
    <property type="match status" value="1"/>
</dbReference>